<organism evidence="2 3">
    <name type="scientific">Nicoliella lavandulae</name>
    <dbReference type="NCBI Taxonomy" id="3082954"/>
    <lineage>
        <taxon>Bacteria</taxon>
        <taxon>Bacillati</taxon>
        <taxon>Bacillota</taxon>
        <taxon>Bacilli</taxon>
        <taxon>Lactobacillales</taxon>
        <taxon>Lactobacillaceae</taxon>
        <taxon>Nicoliella</taxon>
    </lineage>
</organism>
<dbReference type="RefSeq" id="WP_339960759.1">
    <property type="nucleotide sequence ID" value="NZ_JAWMWH010000003.1"/>
</dbReference>
<evidence type="ECO:0000256" key="1">
    <source>
        <dbReference type="SAM" id="MobiDB-lite"/>
    </source>
</evidence>
<sequence>MRNGLKDLAADKRYSFVGKFTRLGYAEAYNDEDGYYYQPTILLLDIHDDQGNFITDHAWVNYTEKFVQLGELQDGDLIQFTAQVRSYKKGAGINKVTDYEMIDIDNVQRKNNQDQSRSEVPLENKPLVGYVMERNRAFYEKAQRNVDEEYTQAYDQWLHPDDYSDATSYEDDDDDSGLDPDLLAKLKQFSDDNLKK</sequence>
<feature type="region of interest" description="Disordered" evidence="1">
    <location>
        <begin position="153"/>
        <end position="181"/>
    </location>
</feature>
<reference evidence="2 3" key="1">
    <citation type="submission" date="2023-10" db="EMBL/GenBank/DDBJ databases">
        <title>Nicoliella lavandulae sp. nov. isolated from Lavandula angustifolia flowers.</title>
        <authorList>
            <person name="Alcantara C."/>
            <person name="Zuniga M."/>
            <person name="Landete J.M."/>
            <person name="Monedero V."/>
        </authorList>
    </citation>
    <scope>NUCLEOTIDE SEQUENCE [LARGE SCALE GENOMIC DNA]</scope>
    <source>
        <strain evidence="2 3">Es01</strain>
    </source>
</reference>
<dbReference type="EMBL" id="JAWMWH010000003">
    <property type="protein sequence ID" value="MEJ6400906.1"/>
    <property type="molecule type" value="Genomic_DNA"/>
</dbReference>
<keyword evidence="3" id="KW-1185">Reference proteome</keyword>
<feature type="compositionally biased region" description="Acidic residues" evidence="1">
    <location>
        <begin position="168"/>
        <end position="178"/>
    </location>
</feature>
<comment type="caution">
    <text evidence="2">The sequence shown here is derived from an EMBL/GenBank/DDBJ whole genome shotgun (WGS) entry which is preliminary data.</text>
</comment>
<protein>
    <recommendedName>
        <fullName evidence="4">Single-stranded DNA-binding protein</fullName>
    </recommendedName>
</protein>
<evidence type="ECO:0008006" key="4">
    <source>
        <dbReference type="Google" id="ProtNLM"/>
    </source>
</evidence>
<name>A0ABU8SLY2_9LACO</name>
<evidence type="ECO:0000313" key="3">
    <source>
        <dbReference type="Proteomes" id="UP001370590"/>
    </source>
</evidence>
<dbReference type="Proteomes" id="UP001370590">
    <property type="component" value="Unassembled WGS sequence"/>
</dbReference>
<gene>
    <name evidence="2" type="ORF">R4146_07085</name>
</gene>
<accession>A0ABU8SLY2</accession>
<evidence type="ECO:0000313" key="2">
    <source>
        <dbReference type="EMBL" id="MEJ6400906.1"/>
    </source>
</evidence>
<proteinExistence type="predicted"/>